<evidence type="ECO:0000313" key="11">
    <source>
        <dbReference type="EMBL" id="PKQ44151.1"/>
    </source>
</evidence>
<keyword evidence="12" id="KW-1185">Reference proteome</keyword>
<keyword evidence="6" id="KW-0479">Metal-binding</keyword>
<keyword evidence="5" id="KW-0819">tRNA processing</keyword>
<dbReference type="InterPro" id="IPR003442">
    <property type="entry name" value="T6A_TsaE"/>
</dbReference>
<proteinExistence type="inferred from homology"/>
<comment type="subcellular location">
    <subcellularLocation>
        <location evidence="1">Cytoplasm</location>
    </subcellularLocation>
</comment>
<evidence type="ECO:0000256" key="9">
    <source>
        <dbReference type="ARBA" id="ARBA00022842"/>
    </source>
</evidence>
<dbReference type="AlphaFoldDB" id="A0A2N3HGR1"/>
<keyword evidence="4" id="KW-0963">Cytoplasm</keyword>
<evidence type="ECO:0000256" key="4">
    <source>
        <dbReference type="ARBA" id="ARBA00022490"/>
    </source>
</evidence>
<gene>
    <name evidence="11" type="ORF">CSW08_14665</name>
</gene>
<dbReference type="RefSeq" id="WP_106660731.1">
    <property type="nucleotide sequence ID" value="NZ_PJEO01000052.1"/>
</dbReference>
<dbReference type="PANTHER" id="PTHR33540">
    <property type="entry name" value="TRNA THREONYLCARBAMOYLADENOSINE BIOSYNTHESIS PROTEIN TSAE"/>
    <property type="match status" value="1"/>
</dbReference>
<keyword evidence="7" id="KW-0547">Nucleotide-binding</keyword>
<organism evidence="11 12">
    <name type="scientific">Confluentibacter flavum</name>
    <dbReference type="NCBI Taxonomy" id="1909700"/>
    <lineage>
        <taxon>Bacteria</taxon>
        <taxon>Pseudomonadati</taxon>
        <taxon>Bacteroidota</taxon>
        <taxon>Flavobacteriia</taxon>
        <taxon>Flavobacteriales</taxon>
        <taxon>Flavobacteriaceae</taxon>
        <taxon>Confluentibacter</taxon>
    </lineage>
</organism>
<evidence type="ECO:0000256" key="1">
    <source>
        <dbReference type="ARBA" id="ARBA00004496"/>
    </source>
</evidence>
<protein>
    <recommendedName>
        <fullName evidence="3">tRNA threonylcarbamoyladenosine biosynthesis protein TsaE</fullName>
    </recommendedName>
    <alternativeName>
        <fullName evidence="10">t(6)A37 threonylcarbamoyladenosine biosynthesis protein TsaE</fullName>
    </alternativeName>
</protein>
<comment type="similarity">
    <text evidence="2">Belongs to the TsaE family.</text>
</comment>
<dbReference type="InterPro" id="IPR027417">
    <property type="entry name" value="P-loop_NTPase"/>
</dbReference>
<dbReference type="Pfam" id="PF02367">
    <property type="entry name" value="TsaE"/>
    <property type="match status" value="1"/>
</dbReference>
<comment type="caution">
    <text evidence="11">The sequence shown here is derived from an EMBL/GenBank/DDBJ whole genome shotgun (WGS) entry which is preliminary data.</text>
</comment>
<evidence type="ECO:0000256" key="2">
    <source>
        <dbReference type="ARBA" id="ARBA00007599"/>
    </source>
</evidence>
<dbReference type="GO" id="GO:0005737">
    <property type="term" value="C:cytoplasm"/>
    <property type="evidence" value="ECO:0007669"/>
    <property type="project" value="UniProtKB-SubCell"/>
</dbReference>
<evidence type="ECO:0000256" key="5">
    <source>
        <dbReference type="ARBA" id="ARBA00022694"/>
    </source>
</evidence>
<evidence type="ECO:0000256" key="6">
    <source>
        <dbReference type="ARBA" id="ARBA00022723"/>
    </source>
</evidence>
<reference evidence="11 12" key="1">
    <citation type="submission" date="2017-12" db="EMBL/GenBank/DDBJ databases">
        <title>Confluentibacter flavum sp. nov., isolated from the saline lake.</title>
        <authorList>
            <person name="Yu L."/>
        </authorList>
    </citation>
    <scope>NUCLEOTIDE SEQUENCE [LARGE SCALE GENOMIC DNA]</scope>
    <source>
        <strain evidence="11 12">3B</strain>
    </source>
</reference>
<evidence type="ECO:0000256" key="7">
    <source>
        <dbReference type="ARBA" id="ARBA00022741"/>
    </source>
</evidence>
<dbReference type="Proteomes" id="UP000233435">
    <property type="component" value="Unassembled WGS sequence"/>
</dbReference>
<name>A0A2N3HGR1_9FLAO</name>
<dbReference type="OrthoDB" id="9815896at2"/>
<dbReference type="SUPFAM" id="SSF52540">
    <property type="entry name" value="P-loop containing nucleoside triphosphate hydrolases"/>
    <property type="match status" value="1"/>
</dbReference>
<dbReference type="PANTHER" id="PTHR33540:SF2">
    <property type="entry name" value="TRNA THREONYLCARBAMOYLADENOSINE BIOSYNTHESIS PROTEIN TSAE"/>
    <property type="match status" value="1"/>
</dbReference>
<dbReference type="GO" id="GO:0016740">
    <property type="term" value="F:transferase activity"/>
    <property type="evidence" value="ECO:0007669"/>
    <property type="project" value="UniProtKB-KW"/>
</dbReference>
<evidence type="ECO:0000313" key="12">
    <source>
        <dbReference type="Proteomes" id="UP000233435"/>
    </source>
</evidence>
<dbReference type="GO" id="GO:0002949">
    <property type="term" value="P:tRNA threonylcarbamoyladenosine modification"/>
    <property type="evidence" value="ECO:0007669"/>
    <property type="project" value="InterPro"/>
</dbReference>
<dbReference type="GO" id="GO:0005524">
    <property type="term" value="F:ATP binding"/>
    <property type="evidence" value="ECO:0007669"/>
    <property type="project" value="UniProtKB-KW"/>
</dbReference>
<evidence type="ECO:0000256" key="10">
    <source>
        <dbReference type="ARBA" id="ARBA00032441"/>
    </source>
</evidence>
<dbReference type="NCBIfam" id="TIGR00150">
    <property type="entry name" value="T6A_YjeE"/>
    <property type="match status" value="1"/>
</dbReference>
<accession>A0A2N3HGR1</accession>
<keyword evidence="8" id="KW-0067">ATP-binding</keyword>
<keyword evidence="11" id="KW-0808">Transferase</keyword>
<evidence type="ECO:0000256" key="8">
    <source>
        <dbReference type="ARBA" id="ARBA00022840"/>
    </source>
</evidence>
<evidence type="ECO:0000256" key="3">
    <source>
        <dbReference type="ARBA" id="ARBA00019010"/>
    </source>
</evidence>
<dbReference type="EMBL" id="PJEO01000052">
    <property type="protein sequence ID" value="PKQ44151.1"/>
    <property type="molecule type" value="Genomic_DNA"/>
</dbReference>
<keyword evidence="9" id="KW-0460">Magnesium</keyword>
<dbReference type="Gene3D" id="3.40.50.300">
    <property type="entry name" value="P-loop containing nucleotide triphosphate hydrolases"/>
    <property type="match status" value="1"/>
</dbReference>
<sequence>MEIIYNIENINEVAKQLIANVTTKTLLVYGDMGVGKTTLIKAIVKLLGSHDDVSSPTFSIVNEYEANNTLIYHFDLYRIKDVEELYNVGIEDYLFSDNWSIIEWPEKIENIVETPYDRIDLVLNPDNSRTLKLKNKNEFNLINMQSGNI</sequence>
<dbReference type="GO" id="GO:0046872">
    <property type="term" value="F:metal ion binding"/>
    <property type="evidence" value="ECO:0007669"/>
    <property type="project" value="UniProtKB-KW"/>
</dbReference>